<evidence type="ECO:0000313" key="4">
    <source>
        <dbReference type="Proteomes" id="UP000295163"/>
    </source>
</evidence>
<comment type="caution">
    <text evidence="3">The sequence shown here is derived from an EMBL/GenBank/DDBJ whole genome shotgun (WGS) entry which is preliminary data.</text>
</comment>
<keyword evidence="2" id="KW-0472">Membrane</keyword>
<dbReference type="Proteomes" id="UP000295163">
    <property type="component" value="Unassembled WGS sequence"/>
</dbReference>
<keyword evidence="2" id="KW-1133">Transmembrane helix</keyword>
<evidence type="ECO:0000256" key="2">
    <source>
        <dbReference type="SAM" id="Phobius"/>
    </source>
</evidence>
<name>A0A4V6PNG0_KOCRO</name>
<feature type="transmembrane region" description="Helical" evidence="2">
    <location>
        <begin position="243"/>
        <end position="262"/>
    </location>
</feature>
<organism evidence="3 4">
    <name type="scientific">Kocuria rosea</name>
    <name type="common">Deinococcus erythromyxa</name>
    <name type="synonym">Micrococcus rubens</name>
    <dbReference type="NCBI Taxonomy" id="1275"/>
    <lineage>
        <taxon>Bacteria</taxon>
        <taxon>Bacillati</taxon>
        <taxon>Actinomycetota</taxon>
        <taxon>Actinomycetes</taxon>
        <taxon>Micrococcales</taxon>
        <taxon>Micrococcaceae</taxon>
        <taxon>Kocuria</taxon>
    </lineage>
</organism>
<keyword evidence="2" id="KW-0812">Transmembrane</keyword>
<protein>
    <submittedName>
        <fullName evidence="3">GAP family protein</fullName>
    </submittedName>
</protein>
<evidence type="ECO:0000256" key="1">
    <source>
        <dbReference type="SAM" id="MobiDB-lite"/>
    </source>
</evidence>
<dbReference type="Pfam" id="PF11139">
    <property type="entry name" value="SfLAP"/>
    <property type="match status" value="1"/>
</dbReference>
<sequence>MCPEAGVPIVPVAGPGPRPSSRGAVGSTAAQGVSGPVTGTLSQEVVVPAAAAAGLPIAVGLLAASLPVAVIVLMLVTSGTRGAVTAFLSGWIAGITVVAALTVLVLDTTLPRDDPAPWVGVLRVVLGVTLLLLGVKQWRSRSREGSQPARWMAAVDTMTPSKALAVAFLLVTVNPKNAVLVVSGAAAIATATASVAHQVLALLLFTGVASAAVAAPVLLDVVLGDRAATVLAAAKGWMTANGSWVMTVVLVVIGAVLLGNGVSGLRSG</sequence>
<accession>A0A4V6PNG0</accession>
<feature type="transmembrane region" description="Helical" evidence="2">
    <location>
        <begin position="83"/>
        <end position="106"/>
    </location>
</feature>
<feature type="region of interest" description="Disordered" evidence="1">
    <location>
        <begin position="12"/>
        <end position="31"/>
    </location>
</feature>
<feature type="transmembrane region" description="Helical" evidence="2">
    <location>
        <begin position="202"/>
        <end position="223"/>
    </location>
</feature>
<gene>
    <name evidence="3" type="ORF">E2R59_08440</name>
</gene>
<reference evidence="3 4" key="1">
    <citation type="submission" date="2019-03" db="EMBL/GenBank/DDBJ databases">
        <title>Genome Sequencing and Assembly of Various Microbes Isolated from Partially Reclaimed Soil and Acid Mine Drainage (AMD) Site.</title>
        <authorList>
            <person name="Steinbock B."/>
            <person name="Bechtold R."/>
            <person name="Sevigny J.L."/>
            <person name="Thomas D."/>
            <person name="Cuthill L.R."/>
            <person name="Aveiro Johannsen E.J."/>
            <person name="Thomas K."/>
            <person name="Ghosh A."/>
        </authorList>
    </citation>
    <scope>NUCLEOTIDE SEQUENCE [LARGE SCALE GENOMIC DNA]</scope>
    <source>
        <strain evidence="3 4">S-A3</strain>
    </source>
</reference>
<proteinExistence type="predicted"/>
<dbReference type="InterPro" id="IPR021315">
    <property type="entry name" value="Gap/Sap"/>
</dbReference>
<dbReference type="EMBL" id="SMZT01000003">
    <property type="protein sequence ID" value="TDL42849.1"/>
    <property type="molecule type" value="Genomic_DNA"/>
</dbReference>
<dbReference type="AlphaFoldDB" id="A0A4V6PNG0"/>
<feature type="transmembrane region" description="Helical" evidence="2">
    <location>
        <begin position="118"/>
        <end position="135"/>
    </location>
</feature>
<feature type="transmembrane region" description="Helical" evidence="2">
    <location>
        <begin position="49"/>
        <end position="76"/>
    </location>
</feature>
<evidence type="ECO:0000313" key="3">
    <source>
        <dbReference type="EMBL" id="TDL42849.1"/>
    </source>
</evidence>